<keyword evidence="7" id="KW-0408">Iron</keyword>
<evidence type="ECO:0000256" key="2">
    <source>
        <dbReference type="ARBA" id="ARBA00022531"/>
    </source>
</evidence>
<evidence type="ECO:0000256" key="3">
    <source>
        <dbReference type="ARBA" id="ARBA00022692"/>
    </source>
</evidence>
<comment type="subcellular location">
    <subcellularLocation>
        <location evidence="1">Membrane</location>
    </subcellularLocation>
</comment>
<dbReference type="PRINTS" id="PR00610">
    <property type="entry name" value="CYTOCHROMEF"/>
</dbReference>
<dbReference type="GO" id="GO:0015979">
    <property type="term" value="P:photosynthesis"/>
    <property type="evidence" value="ECO:0007669"/>
    <property type="project" value="UniProtKB-KW"/>
</dbReference>
<feature type="binding site" description="axial binding residue" evidence="7">
    <location>
        <position position="270"/>
    </location>
    <ligand>
        <name>heme</name>
        <dbReference type="ChEBI" id="CHEBI:30413"/>
    </ligand>
    <ligandPart>
        <name>Fe</name>
        <dbReference type="ChEBI" id="CHEBI:18248"/>
    </ligandPart>
</feature>
<protein>
    <recommendedName>
        <fullName evidence="9">Cytochrome f large domain-containing protein</fullName>
    </recommendedName>
</protein>
<evidence type="ECO:0000256" key="7">
    <source>
        <dbReference type="PIRSR" id="PIRSR602325-50"/>
    </source>
</evidence>
<dbReference type="Pfam" id="PF16639">
    <property type="entry name" value="Apocytochr_F_N"/>
    <property type="match status" value="1"/>
</dbReference>
<dbReference type="PANTHER" id="PTHR33288:SF10">
    <property type="entry name" value="CYTOCHROME F"/>
    <property type="match status" value="1"/>
</dbReference>
<dbReference type="GO" id="GO:0009055">
    <property type="term" value="F:electron transfer activity"/>
    <property type="evidence" value="ECO:0007669"/>
    <property type="project" value="InterPro"/>
</dbReference>
<evidence type="ECO:0000256" key="1">
    <source>
        <dbReference type="ARBA" id="ARBA00004370"/>
    </source>
</evidence>
<keyword evidence="3" id="KW-0812">Transmembrane</keyword>
<dbReference type="InterPro" id="IPR024094">
    <property type="entry name" value="Cyt_f_lg_dom"/>
</dbReference>
<proteinExistence type="predicted"/>
<dbReference type="PANTHER" id="PTHR33288">
    <property type="match status" value="1"/>
</dbReference>
<comment type="cofactor">
    <cofactor evidence="7">
        <name>heme</name>
        <dbReference type="ChEBI" id="CHEBI:30413"/>
    </cofactor>
    <text evidence="7">Binds 1 heme group covalently.</text>
</comment>
<keyword evidence="7" id="KW-0349">Heme</keyword>
<dbReference type="InterPro" id="IPR002325">
    <property type="entry name" value="Cyt_f"/>
</dbReference>
<organism evidence="10 11">
    <name type="scientific">Lactuca saligna</name>
    <name type="common">Willowleaf lettuce</name>
    <dbReference type="NCBI Taxonomy" id="75948"/>
    <lineage>
        <taxon>Eukaryota</taxon>
        <taxon>Viridiplantae</taxon>
        <taxon>Streptophyta</taxon>
        <taxon>Embryophyta</taxon>
        <taxon>Tracheophyta</taxon>
        <taxon>Spermatophyta</taxon>
        <taxon>Magnoliopsida</taxon>
        <taxon>eudicotyledons</taxon>
        <taxon>Gunneridae</taxon>
        <taxon>Pentapetalae</taxon>
        <taxon>asterids</taxon>
        <taxon>campanulids</taxon>
        <taxon>Asterales</taxon>
        <taxon>Asteraceae</taxon>
        <taxon>Cichorioideae</taxon>
        <taxon>Cichorieae</taxon>
        <taxon>Lactucinae</taxon>
        <taxon>Lactuca</taxon>
    </lineage>
</organism>
<feature type="binding site" description="covalent" evidence="7">
    <location>
        <position position="290"/>
    </location>
    <ligand>
        <name>heme</name>
        <dbReference type="ChEBI" id="CHEBI:30413"/>
    </ligand>
</feature>
<dbReference type="EMBL" id="OX465084">
    <property type="protein sequence ID" value="CAI9298294.1"/>
    <property type="molecule type" value="Genomic_DNA"/>
</dbReference>
<feature type="signal peptide" evidence="8">
    <location>
        <begin position="1"/>
        <end position="22"/>
    </location>
</feature>
<evidence type="ECO:0000256" key="4">
    <source>
        <dbReference type="ARBA" id="ARBA00022989"/>
    </source>
</evidence>
<keyword evidence="11" id="KW-1185">Reference proteome</keyword>
<keyword evidence="6" id="KW-0472">Membrane</keyword>
<keyword evidence="2" id="KW-0602">Photosynthesis</keyword>
<name>A0AA35ZU19_LACSI</name>
<evidence type="ECO:0000259" key="9">
    <source>
        <dbReference type="Pfam" id="PF16639"/>
    </source>
</evidence>
<evidence type="ECO:0000313" key="11">
    <source>
        <dbReference type="Proteomes" id="UP001177003"/>
    </source>
</evidence>
<keyword evidence="4" id="KW-1133">Transmembrane helix</keyword>
<evidence type="ECO:0000256" key="6">
    <source>
        <dbReference type="ARBA" id="ARBA00023136"/>
    </source>
</evidence>
<dbReference type="InterPro" id="IPR036826">
    <property type="entry name" value="Cyt_f_lg_dom_sf"/>
</dbReference>
<dbReference type="GO" id="GO:0005506">
    <property type="term" value="F:iron ion binding"/>
    <property type="evidence" value="ECO:0007669"/>
    <property type="project" value="InterPro"/>
</dbReference>
<keyword evidence="8" id="KW-0732">Signal</keyword>
<keyword evidence="7" id="KW-0479">Metal-binding</keyword>
<dbReference type="PROSITE" id="PS51010">
    <property type="entry name" value="CYTF"/>
    <property type="match status" value="1"/>
</dbReference>
<feature type="binding site" description="axial binding residue" evidence="7">
    <location>
        <position position="294"/>
    </location>
    <ligand>
        <name>heme</name>
        <dbReference type="ChEBI" id="CHEBI:30413"/>
    </ligand>
    <ligandPart>
        <name>Fe</name>
        <dbReference type="ChEBI" id="CHEBI:18248"/>
    </ligandPart>
</feature>
<gene>
    <name evidence="10" type="ORF">LSALG_LOCUS37067</name>
</gene>
<dbReference type="Gene3D" id="2.60.40.830">
    <property type="entry name" value="Cytochrome f large domain"/>
    <property type="match status" value="1"/>
</dbReference>
<sequence>MHSRPGLPSTWCFSVCLSIANATYHTDNLWLWDMCFIYAAQPFSYPSSPSFQTSLLPSKIHSAFQIDTCHRFLPTVSSNRGLLPLCCCVVMILFYHRLPSFLYLFISLLGTHPKPTRSPNLAYLLRSTPPPEHHQVWDFSPPPSLFRCRFSIRLLGNTFISPRGLKSISIWGHHLQRIPICPKPRHSGSKVIISSVVSHSSRYGGTRSCNRAGSWSNHLPSWRSLDVIMPTNCLAKCLTEKIYLAEELQNQMKEDYGTKSKVQKRRSHAYPIFAQKGYENPREATGRIVCANCHVANKPVDIEVPQTGL</sequence>
<evidence type="ECO:0000256" key="8">
    <source>
        <dbReference type="SAM" id="SignalP"/>
    </source>
</evidence>
<feature type="domain" description="Cytochrome f large" evidence="9">
    <location>
        <begin position="270"/>
        <end position="307"/>
    </location>
</feature>
<dbReference type="AlphaFoldDB" id="A0AA35ZU19"/>
<reference evidence="10" key="1">
    <citation type="submission" date="2023-04" db="EMBL/GenBank/DDBJ databases">
        <authorList>
            <person name="Vijverberg K."/>
            <person name="Xiong W."/>
            <person name="Schranz E."/>
        </authorList>
    </citation>
    <scope>NUCLEOTIDE SEQUENCE</scope>
</reference>
<accession>A0AA35ZU19</accession>
<feature type="chain" id="PRO_5041296256" description="Cytochrome f large domain-containing protein" evidence="8">
    <location>
        <begin position="23"/>
        <end position="309"/>
    </location>
</feature>
<dbReference type="GO" id="GO:0020037">
    <property type="term" value="F:heme binding"/>
    <property type="evidence" value="ECO:0007669"/>
    <property type="project" value="InterPro"/>
</dbReference>
<feature type="binding site" description="covalent" evidence="7">
    <location>
        <position position="293"/>
    </location>
    <ligand>
        <name>heme</name>
        <dbReference type="ChEBI" id="CHEBI:30413"/>
    </ligand>
</feature>
<dbReference type="SUPFAM" id="SSF49441">
    <property type="entry name" value="Cytochrome f, large domain"/>
    <property type="match status" value="1"/>
</dbReference>
<dbReference type="Proteomes" id="UP001177003">
    <property type="component" value="Chromosome 8"/>
</dbReference>
<evidence type="ECO:0000313" key="10">
    <source>
        <dbReference type="EMBL" id="CAI9298294.1"/>
    </source>
</evidence>
<evidence type="ECO:0000256" key="5">
    <source>
        <dbReference type="ARBA" id="ARBA00023078"/>
    </source>
</evidence>
<dbReference type="GO" id="GO:0009535">
    <property type="term" value="C:chloroplast thylakoid membrane"/>
    <property type="evidence" value="ECO:0007669"/>
    <property type="project" value="TreeGrafter"/>
</dbReference>
<keyword evidence="5" id="KW-0793">Thylakoid</keyword>